<sequence length="253" mass="27728">MVKVILNGCCGKMGTVISNLALKFPNLEIVAGIDKFNNGLTNYPVFEDLNSCNVEYDVLLDFSRADALKSILDFSKTNNKPVVICSTGYTKEDLAIIDETSKSLPLFRSANMSLGINLINMVLRKISPVLYENFDIEIIEKHHNQKVDAPSGTALLLAHGIQDSLNTQTKLVQGRDGISKREKNEIGIHAVRGGSIVGDHDVIFAGEQEIIEINHKAMSRDVFAMGALKACAYMANITAPGIYNMEDVININI</sequence>
<dbReference type="InterPro" id="IPR022663">
    <property type="entry name" value="DapB_C"/>
</dbReference>
<feature type="active site" description="Proton donor" evidence="9">
    <location>
        <position position="146"/>
    </location>
</feature>
<protein>
    <recommendedName>
        <fullName evidence="9 10">4-hydroxy-tetrahydrodipicolinate reductase</fullName>
        <shortName evidence="9">HTPA reductase</shortName>
        <ecNumber evidence="9 10">1.17.1.8</ecNumber>
    </recommendedName>
</protein>
<dbReference type="STRING" id="1121302.SAMN02745163_02339"/>
<evidence type="ECO:0000256" key="4">
    <source>
        <dbReference type="ARBA" id="ARBA00022857"/>
    </source>
</evidence>
<name>A0A1M6KYV3_9CLOT</name>
<dbReference type="EMBL" id="FQZB01000009">
    <property type="protein sequence ID" value="SHJ64127.1"/>
    <property type="molecule type" value="Genomic_DNA"/>
</dbReference>
<feature type="binding site" evidence="9">
    <location>
        <position position="34"/>
    </location>
    <ligand>
        <name>NAD(+)</name>
        <dbReference type="ChEBI" id="CHEBI:57540"/>
    </ligand>
</feature>
<dbReference type="GO" id="GO:0019877">
    <property type="term" value="P:diaminopimelate biosynthetic process"/>
    <property type="evidence" value="ECO:0007669"/>
    <property type="project" value="UniProtKB-UniRule"/>
</dbReference>
<feature type="binding site" evidence="9">
    <location>
        <begin position="85"/>
        <end position="87"/>
    </location>
    <ligand>
        <name>NAD(+)</name>
        <dbReference type="ChEBI" id="CHEBI:57540"/>
    </ligand>
</feature>
<dbReference type="EC" id="1.17.1.8" evidence="9 10"/>
<dbReference type="RefSeq" id="WP_072987527.1">
    <property type="nucleotide sequence ID" value="NZ_FQZB01000009.1"/>
</dbReference>
<dbReference type="PIRSF" id="PIRSF000161">
    <property type="entry name" value="DHPR"/>
    <property type="match status" value="1"/>
</dbReference>
<dbReference type="FunFam" id="3.30.360.10:FF:000009">
    <property type="entry name" value="4-hydroxy-tetrahydrodipicolinate reductase"/>
    <property type="match status" value="1"/>
</dbReference>
<comment type="similarity">
    <text evidence="1 9">Belongs to the DapB family.</text>
</comment>
<comment type="subunit">
    <text evidence="9">Homotetramer.</text>
</comment>
<keyword evidence="6 9" id="KW-0560">Oxidoreductase</keyword>
<dbReference type="Gene3D" id="3.30.360.10">
    <property type="entry name" value="Dihydrodipicolinate Reductase, domain 2"/>
    <property type="match status" value="1"/>
</dbReference>
<comment type="caution">
    <text evidence="9">Was originally thought to be a dihydrodipicolinate reductase (DHDPR), catalyzing the conversion of dihydrodipicolinate to tetrahydrodipicolinate. However, it was shown in E.coli that the substrate of the enzymatic reaction is not dihydrodipicolinate (DHDP) but in fact (2S,4S)-4-hydroxy-2,3,4,5-tetrahydrodipicolinic acid (HTPA), the product released by the DapA-catalyzed reaction.</text>
</comment>
<dbReference type="Pfam" id="PF05173">
    <property type="entry name" value="DapB_C"/>
    <property type="match status" value="1"/>
</dbReference>
<feature type="binding site" evidence="9">
    <location>
        <position position="143"/>
    </location>
    <ligand>
        <name>(S)-2,3,4,5-tetrahydrodipicolinate</name>
        <dbReference type="ChEBI" id="CHEBI:16845"/>
    </ligand>
</feature>
<dbReference type="GO" id="GO:0009089">
    <property type="term" value="P:lysine biosynthetic process via diaminopimelate"/>
    <property type="evidence" value="ECO:0007669"/>
    <property type="project" value="UniProtKB-UniRule"/>
</dbReference>
<evidence type="ECO:0000256" key="6">
    <source>
        <dbReference type="ARBA" id="ARBA00023002"/>
    </source>
</evidence>
<keyword evidence="7 9" id="KW-0520">NAD</keyword>
<dbReference type="PANTHER" id="PTHR20836">
    <property type="entry name" value="DIHYDRODIPICOLINATE REDUCTASE"/>
    <property type="match status" value="1"/>
</dbReference>
<dbReference type="InterPro" id="IPR000846">
    <property type="entry name" value="DapB_N"/>
</dbReference>
<dbReference type="GO" id="GO:0016726">
    <property type="term" value="F:oxidoreductase activity, acting on CH or CH2 groups, NAD or NADP as acceptor"/>
    <property type="evidence" value="ECO:0007669"/>
    <property type="project" value="UniProtKB-UniRule"/>
</dbReference>
<feature type="binding site" evidence="9">
    <location>
        <position position="35"/>
    </location>
    <ligand>
        <name>NADP(+)</name>
        <dbReference type="ChEBI" id="CHEBI:58349"/>
    </ligand>
</feature>
<evidence type="ECO:0000256" key="3">
    <source>
        <dbReference type="ARBA" id="ARBA00022605"/>
    </source>
</evidence>
<keyword evidence="2 9" id="KW-0963">Cytoplasm</keyword>
<dbReference type="CDD" id="cd02274">
    <property type="entry name" value="DHDPR_N"/>
    <property type="match status" value="1"/>
</dbReference>
<reference evidence="13 14" key="1">
    <citation type="submission" date="2016-11" db="EMBL/GenBank/DDBJ databases">
        <authorList>
            <person name="Jaros S."/>
            <person name="Januszkiewicz K."/>
            <person name="Wedrychowicz H."/>
        </authorList>
    </citation>
    <scope>NUCLEOTIDE SEQUENCE [LARGE SCALE GENOMIC DNA]</scope>
    <source>
        <strain evidence="13 14">DSM 21758</strain>
    </source>
</reference>
<dbReference type="PANTHER" id="PTHR20836:SF7">
    <property type="entry name" value="4-HYDROXY-TETRAHYDRODIPICOLINATE REDUCTASE"/>
    <property type="match status" value="1"/>
</dbReference>
<dbReference type="GO" id="GO:0008839">
    <property type="term" value="F:4-hydroxy-tetrahydrodipicolinate reductase"/>
    <property type="evidence" value="ECO:0007669"/>
    <property type="project" value="UniProtKB-UniRule"/>
</dbReference>
<feature type="domain" description="Dihydrodipicolinate reductase C-terminal" evidence="12">
    <location>
        <begin position="115"/>
        <end position="249"/>
    </location>
</feature>
<feature type="binding site" evidence="9">
    <location>
        <begin position="8"/>
        <end position="13"/>
    </location>
    <ligand>
        <name>NAD(+)</name>
        <dbReference type="ChEBI" id="CHEBI:57540"/>
    </ligand>
</feature>
<gene>
    <name evidence="9" type="primary">dapB</name>
    <name evidence="13" type="ORF">SAMN02745163_02339</name>
</gene>
<evidence type="ECO:0000256" key="1">
    <source>
        <dbReference type="ARBA" id="ARBA00006642"/>
    </source>
</evidence>
<feature type="active site" description="Proton donor/acceptor" evidence="9">
    <location>
        <position position="142"/>
    </location>
</feature>
<accession>A0A1M6KYV3</accession>
<evidence type="ECO:0000256" key="7">
    <source>
        <dbReference type="ARBA" id="ARBA00023027"/>
    </source>
</evidence>
<evidence type="ECO:0000256" key="9">
    <source>
        <dbReference type="HAMAP-Rule" id="MF_00102"/>
    </source>
</evidence>
<evidence type="ECO:0000259" key="12">
    <source>
        <dbReference type="Pfam" id="PF05173"/>
    </source>
</evidence>
<evidence type="ECO:0000259" key="11">
    <source>
        <dbReference type="Pfam" id="PF01113"/>
    </source>
</evidence>
<dbReference type="SUPFAM" id="SSF51735">
    <property type="entry name" value="NAD(P)-binding Rossmann-fold domains"/>
    <property type="match status" value="1"/>
</dbReference>
<organism evidence="13 14">
    <name type="scientific">Clostridium cavendishii DSM 21758</name>
    <dbReference type="NCBI Taxonomy" id="1121302"/>
    <lineage>
        <taxon>Bacteria</taxon>
        <taxon>Bacillati</taxon>
        <taxon>Bacillota</taxon>
        <taxon>Clostridia</taxon>
        <taxon>Eubacteriales</taxon>
        <taxon>Clostridiaceae</taxon>
        <taxon>Clostridium</taxon>
    </lineage>
</organism>
<dbReference type="OrthoDB" id="9790352at2"/>
<evidence type="ECO:0000256" key="8">
    <source>
        <dbReference type="ARBA" id="ARBA00023154"/>
    </source>
</evidence>
<evidence type="ECO:0000313" key="14">
    <source>
        <dbReference type="Proteomes" id="UP000184310"/>
    </source>
</evidence>
<comment type="subcellular location">
    <subcellularLocation>
        <location evidence="9">Cytoplasm</location>
    </subcellularLocation>
</comment>
<dbReference type="InterPro" id="IPR022664">
    <property type="entry name" value="DapB_N_CS"/>
</dbReference>
<keyword evidence="5 9" id="KW-0220">Diaminopimelate biosynthesis</keyword>
<dbReference type="NCBIfam" id="TIGR00036">
    <property type="entry name" value="dapB"/>
    <property type="match status" value="1"/>
</dbReference>
<comment type="catalytic activity">
    <reaction evidence="9">
        <text>(S)-2,3,4,5-tetrahydrodipicolinate + NADP(+) + H2O = (2S,4S)-4-hydroxy-2,3,4,5-tetrahydrodipicolinate + NADPH + H(+)</text>
        <dbReference type="Rhea" id="RHEA:35331"/>
        <dbReference type="ChEBI" id="CHEBI:15377"/>
        <dbReference type="ChEBI" id="CHEBI:15378"/>
        <dbReference type="ChEBI" id="CHEBI:16845"/>
        <dbReference type="ChEBI" id="CHEBI:57783"/>
        <dbReference type="ChEBI" id="CHEBI:58349"/>
        <dbReference type="ChEBI" id="CHEBI:67139"/>
        <dbReference type="EC" id="1.17.1.8"/>
    </reaction>
</comment>
<evidence type="ECO:0000256" key="10">
    <source>
        <dbReference type="NCBIfam" id="TIGR00036"/>
    </source>
</evidence>
<dbReference type="HAMAP" id="MF_00102">
    <property type="entry name" value="DapB"/>
    <property type="match status" value="1"/>
</dbReference>
<dbReference type="GO" id="GO:0005829">
    <property type="term" value="C:cytosol"/>
    <property type="evidence" value="ECO:0007669"/>
    <property type="project" value="TreeGrafter"/>
</dbReference>
<comment type="function">
    <text evidence="9">Catalyzes the conversion of 4-hydroxy-tetrahydrodipicolinate (HTPA) to tetrahydrodipicolinate.</text>
</comment>
<keyword evidence="4 9" id="KW-0521">NADP</keyword>
<dbReference type="InterPro" id="IPR036291">
    <property type="entry name" value="NAD(P)-bd_dom_sf"/>
</dbReference>
<feature type="binding site" evidence="9">
    <location>
        <begin position="152"/>
        <end position="153"/>
    </location>
    <ligand>
        <name>(S)-2,3,4,5-tetrahydrodipicolinate</name>
        <dbReference type="ChEBI" id="CHEBI:16845"/>
    </ligand>
</feature>
<dbReference type="GO" id="GO:0051287">
    <property type="term" value="F:NAD binding"/>
    <property type="evidence" value="ECO:0007669"/>
    <property type="project" value="UniProtKB-UniRule"/>
</dbReference>
<comment type="pathway">
    <text evidence="9">Amino-acid biosynthesis; L-lysine biosynthesis via DAP pathway; (S)-tetrahydrodipicolinate from L-aspartate: step 4/4.</text>
</comment>
<dbReference type="Gene3D" id="3.40.50.720">
    <property type="entry name" value="NAD(P)-binding Rossmann-like Domain"/>
    <property type="match status" value="1"/>
</dbReference>
<dbReference type="InterPro" id="IPR023940">
    <property type="entry name" value="DHDPR_bac"/>
</dbReference>
<dbReference type="SUPFAM" id="SSF55347">
    <property type="entry name" value="Glyceraldehyde-3-phosphate dehydrogenase-like, C-terminal domain"/>
    <property type="match status" value="1"/>
</dbReference>
<evidence type="ECO:0000256" key="2">
    <source>
        <dbReference type="ARBA" id="ARBA00022490"/>
    </source>
</evidence>
<dbReference type="Pfam" id="PF01113">
    <property type="entry name" value="DapB_N"/>
    <property type="match status" value="1"/>
</dbReference>
<keyword evidence="14" id="KW-1185">Reference proteome</keyword>
<dbReference type="UniPathway" id="UPA00034">
    <property type="reaction ID" value="UER00018"/>
</dbReference>
<feature type="binding site" evidence="9">
    <location>
        <begin position="109"/>
        <end position="112"/>
    </location>
    <ligand>
        <name>NAD(+)</name>
        <dbReference type="ChEBI" id="CHEBI:57540"/>
    </ligand>
</feature>
<dbReference type="PROSITE" id="PS01298">
    <property type="entry name" value="DAPB"/>
    <property type="match status" value="1"/>
</dbReference>
<dbReference type="AlphaFoldDB" id="A0A1M6KYV3"/>
<keyword evidence="3 9" id="KW-0028">Amino-acid biosynthesis</keyword>
<comment type="catalytic activity">
    <reaction evidence="9">
        <text>(S)-2,3,4,5-tetrahydrodipicolinate + NAD(+) + H2O = (2S,4S)-4-hydroxy-2,3,4,5-tetrahydrodipicolinate + NADH + H(+)</text>
        <dbReference type="Rhea" id="RHEA:35323"/>
        <dbReference type="ChEBI" id="CHEBI:15377"/>
        <dbReference type="ChEBI" id="CHEBI:15378"/>
        <dbReference type="ChEBI" id="CHEBI:16845"/>
        <dbReference type="ChEBI" id="CHEBI:57540"/>
        <dbReference type="ChEBI" id="CHEBI:57945"/>
        <dbReference type="ChEBI" id="CHEBI:67139"/>
        <dbReference type="EC" id="1.17.1.8"/>
    </reaction>
</comment>
<keyword evidence="8 9" id="KW-0457">Lysine biosynthesis</keyword>
<evidence type="ECO:0000256" key="5">
    <source>
        <dbReference type="ARBA" id="ARBA00022915"/>
    </source>
</evidence>
<dbReference type="Proteomes" id="UP000184310">
    <property type="component" value="Unassembled WGS sequence"/>
</dbReference>
<proteinExistence type="inferred from homology"/>
<dbReference type="GO" id="GO:0050661">
    <property type="term" value="F:NADP binding"/>
    <property type="evidence" value="ECO:0007669"/>
    <property type="project" value="UniProtKB-UniRule"/>
</dbReference>
<evidence type="ECO:0000313" key="13">
    <source>
        <dbReference type="EMBL" id="SHJ64127.1"/>
    </source>
</evidence>
<feature type="domain" description="Dihydrodipicolinate reductase N-terminal" evidence="11">
    <location>
        <begin position="2"/>
        <end position="112"/>
    </location>
</feature>